<name>B6GXH1_PENRW</name>
<feature type="compositionally biased region" description="Polar residues" evidence="1">
    <location>
        <begin position="21"/>
        <end position="39"/>
    </location>
</feature>
<dbReference type="OMA" id="YSHTAIC"/>
<dbReference type="HOGENOM" id="CLU_1069986_0_0_1"/>
<dbReference type="AlphaFoldDB" id="B6GXH1"/>
<dbReference type="Proteomes" id="UP000000724">
    <property type="component" value="Contig Pc00c12"/>
</dbReference>
<reference evidence="2 3" key="1">
    <citation type="journal article" date="2008" name="Nat. Biotechnol.">
        <title>Genome sequencing and analysis of the filamentous fungus Penicillium chrysogenum.</title>
        <authorList>
            <person name="van den Berg M.A."/>
            <person name="Albang R."/>
            <person name="Albermann K."/>
            <person name="Badger J.H."/>
            <person name="Daran J.-M."/>
            <person name="Driessen A.J.M."/>
            <person name="Garcia-Estrada C."/>
            <person name="Fedorova N.D."/>
            <person name="Harris D.M."/>
            <person name="Heijne W.H.M."/>
            <person name="Joardar V.S."/>
            <person name="Kiel J.A.K.W."/>
            <person name="Kovalchuk A."/>
            <person name="Martin J.F."/>
            <person name="Nierman W.C."/>
            <person name="Nijland J.G."/>
            <person name="Pronk J.T."/>
            <person name="Roubos J.A."/>
            <person name="van der Klei I.J."/>
            <person name="van Peij N.N.M.E."/>
            <person name="Veenhuis M."/>
            <person name="von Doehren H."/>
            <person name="Wagner C."/>
            <person name="Wortman J.R."/>
            <person name="Bovenberg R.A.L."/>
        </authorList>
    </citation>
    <scope>NUCLEOTIDE SEQUENCE [LARGE SCALE GENOMIC DNA]</scope>
    <source>
        <strain evidence="3">ATCC 28089 / DSM 1075 / NRRL 1951 / Wisconsin 54-1255</strain>
    </source>
</reference>
<dbReference type="VEuPathDB" id="FungiDB:PCH_Pc12g15250"/>
<evidence type="ECO:0000256" key="1">
    <source>
        <dbReference type="SAM" id="MobiDB-lite"/>
    </source>
</evidence>
<proteinExistence type="predicted"/>
<dbReference type="EMBL" id="AM920427">
    <property type="protein sequence ID" value="CAP81152.1"/>
    <property type="molecule type" value="Genomic_DNA"/>
</dbReference>
<evidence type="ECO:0000313" key="3">
    <source>
        <dbReference type="Proteomes" id="UP000000724"/>
    </source>
</evidence>
<protein>
    <submittedName>
        <fullName evidence="2">Uncharacterized protein</fullName>
    </submittedName>
</protein>
<evidence type="ECO:0000313" key="2">
    <source>
        <dbReference type="EMBL" id="CAP81152.1"/>
    </source>
</evidence>
<gene>
    <name evidence="2" type="ORF">Pc12g15250</name>
    <name evidence="2" type="ORF">PCH_Pc12g15250</name>
</gene>
<accession>B6GXH1</accession>
<feature type="region of interest" description="Disordered" evidence="1">
    <location>
        <begin position="14"/>
        <end position="50"/>
    </location>
</feature>
<sequence length="260" mass="28922">MPVAIYNPTGITGPLIDNADKQSTAPDPNQKKNNTSNPIQELRYNPGSNPRAETRQILHVFTRDSLVLGACNGGGCQLSRLKPYLTSVQVRSYAGECTYSHTAICECGQSLHGIFRAHKCEVPLWLPRGRILMFEVPLWLSVCISGQDPDVECGAIPLEFRLVCLIISALLASASVNWLVRWVWMHLVDGEDYCLWVCRQRDFNDNIVDGNFQAKVGYAVRCLEGICLHVLSMETCIHVFKDECIGWASINQTPALSKQG</sequence>
<organism evidence="2 3">
    <name type="scientific">Penicillium rubens (strain ATCC 28089 / DSM 1075 / NRRL 1951 / Wisconsin 54-1255)</name>
    <name type="common">Penicillium chrysogenum</name>
    <dbReference type="NCBI Taxonomy" id="500485"/>
    <lineage>
        <taxon>Eukaryota</taxon>
        <taxon>Fungi</taxon>
        <taxon>Dikarya</taxon>
        <taxon>Ascomycota</taxon>
        <taxon>Pezizomycotina</taxon>
        <taxon>Eurotiomycetes</taxon>
        <taxon>Eurotiomycetidae</taxon>
        <taxon>Eurotiales</taxon>
        <taxon>Aspergillaceae</taxon>
        <taxon>Penicillium</taxon>
        <taxon>Penicillium chrysogenum species complex</taxon>
    </lineage>
</organism>
<keyword evidence="3" id="KW-1185">Reference proteome</keyword>